<protein>
    <submittedName>
        <fullName evidence="4">O-methyltransferase</fullName>
    </submittedName>
</protein>
<dbReference type="CDD" id="cd02440">
    <property type="entry name" value="AdoMet_MTases"/>
    <property type="match status" value="1"/>
</dbReference>
<dbReference type="Pfam" id="PF01596">
    <property type="entry name" value="Methyltransf_3"/>
    <property type="match status" value="1"/>
</dbReference>
<evidence type="ECO:0000313" key="4">
    <source>
        <dbReference type="EMBL" id="GAA1117891.1"/>
    </source>
</evidence>
<dbReference type="InterPro" id="IPR050362">
    <property type="entry name" value="Cation-dep_OMT"/>
</dbReference>
<dbReference type="InterPro" id="IPR029063">
    <property type="entry name" value="SAM-dependent_MTases_sf"/>
</dbReference>
<organism evidence="4 5">
    <name type="scientific">Kitasatospora arboriphila</name>
    <dbReference type="NCBI Taxonomy" id="258052"/>
    <lineage>
        <taxon>Bacteria</taxon>
        <taxon>Bacillati</taxon>
        <taxon>Actinomycetota</taxon>
        <taxon>Actinomycetes</taxon>
        <taxon>Kitasatosporales</taxon>
        <taxon>Streptomycetaceae</taxon>
        <taxon>Kitasatospora</taxon>
    </lineage>
</organism>
<dbReference type="EMBL" id="BAAALD010000106">
    <property type="protein sequence ID" value="GAA1117891.1"/>
    <property type="molecule type" value="Genomic_DNA"/>
</dbReference>
<dbReference type="PANTHER" id="PTHR10509">
    <property type="entry name" value="O-METHYLTRANSFERASE-RELATED"/>
    <property type="match status" value="1"/>
</dbReference>
<gene>
    <name evidence="4" type="ORF">GCM10009663_67390</name>
</gene>
<evidence type="ECO:0000256" key="1">
    <source>
        <dbReference type="ARBA" id="ARBA00022603"/>
    </source>
</evidence>
<sequence length="222" mass="23513">MSQQQWTAVDDYFTDVLIGDDPVLDAAQQAADKAGLPRIAVSAPQGKQLQLLAETLGARRILEVGTLGGYSAIWMARALPAGGRLVTLEIDPVHAEVARDNLANAGFAEVAEVRLGPAADTLQQLADEGTDPFDLVFIDADKPGNPVYFAWALRLTRPGSLIVVDNTVRGGKVAEADSTDPAVLGVRRLHDAIAAEPRVSATSIQTVGSKGYDGFTLIRVRA</sequence>
<evidence type="ECO:0000313" key="5">
    <source>
        <dbReference type="Proteomes" id="UP001499987"/>
    </source>
</evidence>
<keyword evidence="1" id="KW-0489">Methyltransferase</keyword>
<dbReference type="PROSITE" id="PS51682">
    <property type="entry name" value="SAM_OMT_I"/>
    <property type="match status" value="1"/>
</dbReference>
<dbReference type="Gene3D" id="3.40.50.150">
    <property type="entry name" value="Vaccinia Virus protein VP39"/>
    <property type="match status" value="1"/>
</dbReference>
<evidence type="ECO:0000256" key="2">
    <source>
        <dbReference type="ARBA" id="ARBA00022679"/>
    </source>
</evidence>
<dbReference type="InterPro" id="IPR002935">
    <property type="entry name" value="SAM_O-MeTrfase"/>
</dbReference>
<accession>A0ABP4ESZ9</accession>
<dbReference type="Proteomes" id="UP001499987">
    <property type="component" value="Unassembled WGS sequence"/>
</dbReference>
<keyword evidence="5" id="KW-1185">Reference proteome</keyword>
<keyword evidence="2" id="KW-0808">Transferase</keyword>
<dbReference type="SUPFAM" id="SSF53335">
    <property type="entry name" value="S-adenosyl-L-methionine-dependent methyltransferases"/>
    <property type="match status" value="1"/>
</dbReference>
<evidence type="ECO:0000256" key="3">
    <source>
        <dbReference type="ARBA" id="ARBA00022691"/>
    </source>
</evidence>
<proteinExistence type="predicted"/>
<dbReference type="RefSeq" id="WP_344627517.1">
    <property type="nucleotide sequence ID" value="NZ_BAAALD010000106.1"/>
</dbReference>
<reference evidence="5" key="1">
    <citation type="journal article" date="2019" name="Int. J. Syst. Evol. Microbiol.">
        <title>The Global Catalogue of Microorganisms (GCM) 10K type strain sequencing project: providing services to taxonomists for standard genome sequencing and annotation.</title>
        <authorList>
            <consortium name="The Broad Institute Genomics Platform"/>
            <consortium name="The Broad Institute Genome Sequencing Center for Infectious Disease"/>
            <person name="Wu L."/>
            <person name="Ma J."/>
        </authorList>
    </citation>
    <scope>NUCLEOTIDE SEQUENCE [LARGE SCALE GENOMIC DNA]</scope>
    <source>
        <strain evidence="5">JCM 13002</strain>
    </source>
</reference>
<comment type="caution">
    <text evidence="4">The sequence shown here is derived from an EMBL/GenBank/DDBJ whole genome shotgun (WGS) entry which is preliminary data.</text>
</comment>
<name>A0ABP4ESZ9_9ACTN</name>
<keyword evidence="3" id="KW-0949">S-adenosyl-L-methionine</keyword>
<dbReference type="PANTHER" id="PTHR10509:SF14">
    <property type="entry name" value="CAFFEOYL-COA O-METHYLTRANSFERASE 3-RELATED"/>
    <property type="match status" value="1"/>
</dbReference>